<dbReference type="SUPFAM" id="SSF50891">
    <property type="entry name" value="Cyclophilin-like"/>
    <property type="match status" value="1"/>
</dbReference>
<dbReference type="EMBL" id="MECQ01000003">
    <property type="protein sequence ID" value="ODV53759.1"/>
    <property type="molecule type" value="Genomic_DNA"/>
</dbReference>
<gene>
    <name evidence="8" type="ORF">BG258_20485</name>
</gene>
<comment type="catalytic activity">
    <reaction evidence="1 5">
        <text>[protein]-peptidylproline (omega=180) = [protein]-peptidylproline (omega=0)</text>
        <dbReference type="Rhea" id="RHEA:16237"/>
        <dbReference type="Rhea" id="RHEA-COMP:10747"/>
        <dbReference type="Rhea" id="RHEA-COMP:10748"/>
        <dbReference type="ChEBI" id="CHEBI:83833"/>
        <dbReference type="ChEBI" id="CHEBI:83834"/>
        <dbReference type="EC" id="5.2.1.8"/>
    </reaction>
</comment>
<accession>A0A1E4QZY7</accession>
<dbReference type="InterPro" id="IPR029000">
    <property type="entry name" value="Cyclophilin-like_dom_sf"/>
</dbReference>
<dbReference type="Pfam" id="PF00160">
    <property type="entry name" value="Pro_isomerase"/>
    <property type="match status" value="1"/>
</dbReference>
<keyword evidence="3 5" id="KW-0697">Rotamase</keyword>
<comment type="function">
    <text evidence="2 5">PPIases accelerate the folding of proteins. It catalyzes the cis-trans isomerization of proline imidic peptide bonds in oligopeptides.</text>
</comment>
<dbReference type="InterPro" id="IPR044666">
    <property type="entry name" value="Cyclophilin_A-like"/>
</dbReference>
<feature type="compositionally biased region" description="Basic and acidic residues" evidence="6">
    <location>
        <begin position="194"/>
        <end position="212"/>
    </location>
</feature>
<comment type="similarity">
    <text evidence="5">Belongs to the cyclophilin-type PPIase family.</text>
</comment>
<dbReference type="Proteomes" id="UP000094784">
    <property type="component" value="Unassembled WGS sequence"/>
</dbReference>
<dbReference type="OrthoDB" id="9807797at2"/>
<feature type="chain" id="PRO_5009027709" description="Peptidyl-prolyl cis-trans isomerase" evidence="5">
    <location>
        <begin position="28"/>
        <end position="222"/>
    </location>
</feature>
<comment type="caution">
    <text evidence="8">The sequence shown here is derived from an EMBL/GenBank/DDBJ whole genome shotgun (WGS) entry which is preliminary data.</text>
</comment>
<dbReference type="PANTHER" id="PTHR45625">
    <property type="entry name" value="PEPTIDYL-PROLYL CIS-TRANS ISOMERASE-RELATED"/>
    <property type="match status" value="1"/>
</dbReference>
<dbReference type="PROSITE" id="PS00170">
    <property type="entry name" value="CSA_PPIASE_1"/>
    <property type="match status" value="1"/>
</dbReference>
<dbReference type="PROSITE" id="PS51257">
    <property type="entry name" value="PROKAR_LIPOPROTEIN"/>
    <property type="match status" value="1"/>
</dbReference>
<keyword evidence="4 5" id="KW-0413">Isomerase</keyword>
<dbReference type="GO" id="GO:0006457">
    <property type="term" value="P:protein folding"/>
    <property type="evidence" value="ECO:0007669"/>
    <property type="project" value="InterPro"/>
</dbReference>
<evidence type="ECO:0000256" key="2">
    <source>
        <dbReference type="ARBA" id="ARBA00002388"/>
    </source>
</evidence>
<protein>
    <recommendedName>
        <fullName evidence="5">Peptidyl-prolyl cis-trans isomerase</fullName>
        <shortName evidence="5">PPIase</shortName>
        <ecNumber evidence="5">5.2.1.8</ecNumber>
    </recommendedName>
</protein>
<evidence type="ECO:0000256" key="6">
    <source>
        <dbReference type="SAM" id="MobiDB-lite"/>
    </source>
</evidence>
<evidence type="ECO:0000256" key="1">
    <source>
        <dbReference type="ARBA" id="ARBA00000971"/>
    </source>
</evidence>
<dbReference type="CDD" id="cd00317">
    <property type="entry name" value="cyclophilin"/>
    <property type="match status" value="1"/>
</dbReference>
<organism evidence="8 9">
    <name type="scientific">Lysinibacillus fusiformis</name>
    <dbReference type="NCBI Taxonomy" id="28031"/>
    <lineage>
        <taxon>Bacteria</taxon>
        <taxon>Bacillati</taxon>
        <taxon>Bacillota</taxon>
        <taxon>Bacilli</taxon>
        <taxon>Bacillales</taxon>
        <taxon>Bacillaceae</taxon>
        <taxon>Lysinibacillus</taxon>
    </lineage>
</organism>
<name>A0A1E4QZY7_9BACI</name>
<dbReference type="InterPro" id="IPR002130">
    <property type="entry name" value="Cyclophilin-type_PPIase_dom"/>
</dbReference>
<evidence type="ECO:0000313" key="9">
    <source>
        <dbReference type="Proteomes" id="UP000094784"/>
    </source>
</evidence>
<sequence>MFTRNKGFYAMLSLLALIFVLTGCGTAKDSKKTEGSTTKESEENYASKVKENPIVTITMSNDEKIVIELEPTVAPNTVANFVSLVKEGFYDGLIFHRVIPDFMIQGGDPSGNGTGGPDYSIDGEFSSNGWDNSLKHERGVISMARSQDPNSAGSQFFIMVQEATHLDGEYAAFGKVIEGMETVDAIVATERDATDKPLKDQQMKKVEVDTKGFDYPAPKVNK</sequence>
<dbReference type="RefSeq" id="WP_069483144.1">
    <property type="nucleotide sequence ID" value="NZ_KV766182.1"/>
</dbReference>
<dbReference type="GO" id="GO:0003755">
    <property type="term" value="F:peptidyl-prolyl cis-trans isomerase activity"/>
    <property type="evidence" value="ECO:0007669"/>
    <property type="project" value="UniProtKB-UniRule"/>
</dbReference>
<dbReference type="PANTHER" id="PTHR45625:SF4">
    <property type="entry name" value="PEPTIDYLPROLYL ISOMERASE DOMAIN AND WD REPEAT-CONTAINING PROTEIN 1"/>
    <property type="match status" value="1"/>
</dbReference>
<feature type="domain" description="PPIase cyclophilin-type" evidence="7">
    <location>
        <begin position="64"/>
        <end position="208"/>
    </location>
</feature>
<dbReference type="InterPro" id="IPR020892">
    <property type="entry name" value="Cyclophilin-type_PPIase_CS"/>
</dbReference>
<reference evidence="8 9" key="1">
    <citation type="submission" date="2016-09" db="EMBL/GenBank/DDBJ databases">
        <title>Draft genome sequence of the soil isolate, Lysinibacillus fusiformis M5, a potential hypoxanthine producer.</title>
        <authorList>
            <person name="Gallegos-Monterrosa R."/>
            <person name="Maroti G."/>
            <person name="Balint B."/>
            <person name="Kovacs A.T."/>
        </authorList>
    </citation>
    <scope>NUCLEOTIDE SEQUENCE [LARGE SCALE GENOMIC DNA]</scope>
    <source>
        <strain evidence="8 9">M5</strain>
    </source>
</reference>
<evidence type="ECO:0000313" key="8">
    <source>
        <dbReference type="EMBL" id="ODV53759.1"/>
    </source>
</evidence>
<dbReference type="PRINTS" id="PR00153">
    <property type="entry name" value="CSAPPISMRASE"/>
</dbReference>
<dbReference type="AlphaFoldDB" id="A0A1E4QZY7"/>
<feature type="signal peptide" evidence="5">
    <location>
        <begin position="1"/>
        <end position="27"/>
    </location>
</feature>
<proteinExistence type="inferred from homology"/>
<evidence type="ECO:0000256" key="4">
    <source>
        <dbReference type="ARBA" id="ARBA00023235"/>
    </source>
</evidence>
<evidence type="ECO:0000256" key="5">
    <source>
        <dbReference type="RuleBase" id="RU363019"/>
    </source>
</evidence>
<dbReference type="EC" id="5.2.1.8" evidence="5"/>
<evidence type="ECO:0000259" key="7">
    <source>
        <dbReference type="PROSITE" id="PS50072"/>
    </source>
</evidence>
<feature type="region of interest" description="Disordered" evidence="6">
    <location>
        <begin position="194"/>
        <end position="222"/>
    </location>
</feature>
<keyword evidence="5" id="KW-0732">Signal</keyword>
<evidence type="ECO:0000256" key="3">
    <source>
        <dbReference type="ARBA" id="ARBA00023110"/>
    </source>
</evidence>
<dbReference type="Gene3D" id="2.40.100.10">
    <property type="entry name" value="Cyclophilin-like"/>
    <property type="match status" value="1"/>
</dbReference>
<dbReference type="PROSITE" id="PS50072">
    <property type="entry name" value="CSA_PPIASE_2"/>
    <property type="match status" value="1"/>
</dbReference>